<evidence type="ECO:0000313" key="2">
    <source>
        <dbReference type="Proteomes" id="UP000612855"/>
    </source>
</evidence>
<dbReference type="EMBL" id="BMFJ01000002">
    <property type="protein sequence ID" value="GGE46020.1"/>
    <property type="molecule type" value="Genomic_DNA"/>
</dbReference>
<dbReference type="Proteomes" id="UP000612855">
    <property type="component" value="Unassembled WGS sequence"/>
</dbReference>
<sequence length="298" mass="32859">MSAPVPYMQRTRDWYLALGFDNPYVWAHNTQVPFTPLKKPVSETKLALITTASPFQPDKGDQGPGAPYNASAKFYEVYSGNVRQDHDLRISHVAIDRDHTSMEDSGTWFPLPALRAVEGRLFRSLTPRFHGLPTNRSQRHTLDVDAPEILKRCREDGAEAALFVPNCPVCHQSVTLVARHLEAAGIPTVIMGCARDVVEHAGAPRFLFSDFPLGNSAGKPHDPQSQAKTLALALATLDTVTGPGETVSNPQIWAENDDWKHDYSNPATRSAGEMAAHRAKAHADREIARQVREPAVRS</sequence>
<name>A0A917EIA4_9RHOB</name>
<comment type="caution">
    <text evidence="1">The sequence shown here is derived from an EMBL/GenBank/DDBJ whole genome shotgun (WGS) entry which is preliminary data.</text>
</comment>
<reference evidence="2" key="1">
    <citation type="journal article" date="2019" name="Int. J. Syst. Evol. Microbiol.">
        <title>The Global Catalogue of Microorganisms (GCM) 10K type strain sequencing project: providing services to taxonomists for standard genome sequencing and annotation.</title>
        <authorList>
            <consortium name="The Broad Institute Genomics Platform"/>
            <consortium name="The Broad Institute Genome Sequencing Center for Infectious Disease"/>
            <person name="Wu L."/>
            <person name="Ma J."/>
        </authorList>
    </citation>
    <scope>NUCLEOTIDE SEQUENCE [LARGE SCALE GENOMIC DNA]</scope>
    <source>
        <strain evidence="2">CGMCC 1.12664</strain>
    </source>
</reference>
<protein>
    <submittedName>
        <fullName evidence="1">Glycine reductase</fullName>
    </submittedName>
</protein>
<gene>
    <name evidence="1" type="ORF">GCM10011360_36640</name>
</gene>
<proteinExistence type="predicted"/>
<keyword evidence="2" id="KW-1185">Reference proteome</keyword>
<dbReference type="RefSeq" id="WP_188479261.1">
    <property type="nucleotide sequence ID" value="NZ_BMFJ01000002.1"/>
</dbReference>
<organism evidence="1 2">
    <name type="scientific">Primorskyibacter flagellatus</name>
    <dbReference type="NCBI Taxonomy" id="1387277"/>
    <lineage>
        <taxon>Bacteria</taxon>
        <taxon>Pseudomonadati</taxon>
        <taxon>Pseudomonadota</taxon>
        <taxon>Alphaproteobacteria</taxon>
        <taxon>Rhodobacterales</taxon>
        <taxon>Roseobacteraceae</taxon>
        <taxon>Primorskyibacter</taxon>
    </lineage>
</organism>
<dbReference type="AlphaFoldDB" id="A0A917EIA4"/>
<evidence type="ECO:0000313" key="1">
    <source>
        <dbReference type="EMBL" id="GGE46020.1"/>
    </source>
</evidence>
<accession>A0A917EIA4</accession>